<dbReference type="InterPro" id="IPR026881">
    <property type="entry name" value="WYL_dom"/>
</dbReference>
<organism evidence="2 3">
    <name type="scientific">Sutterella wadsworthensis HGA0223</name>
    <dbReference type="NCBI Taxonomy" id="1203554"/>
    <lineage>
        <taxon>Bacteria</taxon>
        <taxon>Pseudomonadati</taxon>
        <taxon>Pseudomonadota</taxon>
        <taxon>Betaproteobacteria</taxon>
        <taxon>Burkholderiales</taxon>
        <taxon>Sutterellaceae</taxon>
        <taxon>Sutterella</taxon>
    </lineage>
</organism>
<sequence>MNEDTASSTMFEDVVTMIRILSLIPQDRWTTVAEIHQELEDRGVEIHRRTLQRYLKTIRDHSDVFPIHVETSGKPYGFCWDPQSAGFHLPQLGVEQMLLLRIAEERLQSHLPPQAITPIRPLLRSARRVIKYDDETEGTWLRKVKVLEDAQSFQPPVIRPGVLSAIADALFIDHKVLLRCRSARSRNTEVIVRPLAIIQKGVRTYLVYQTDAGDFQHIALNRLDAAELMQDAFERPENFDLEDYSAKIRLNDARGKAMRLSITSDDPEFVRILSESPFNQTQKIEDAPGKTGSWVITAVVEDSLLLDGWLAEHRGSIISSTKTALRQRSIPAQNLVWRFRPI</sequence>
<comment type="caution">
    <text evidence="2">The sequence shown here is derived from an EMBL/GenBank/DDBJ whole genome shotgun (WGS) entry which is preliminary data.</text>
</comment>
<dbReference type="HOGENOM" id="CLU_041141_0_2_4"/>
<name>S3BX18_9BURK</name>
<proteinExistence type="predicted"/>
<dbReference type="PATRIC" id="fig|1203554.3.peg.1737"/>
<evidence type="ECO:0000313" key="3">
    <source>
        <dbReference type="Proteomes" id="UP000014400"/>
    </source>
</evidence>
<dbReference type="InterPro" id="IPR051534">
    <property type="entry name" value="CBASS_pafABC_assoc_protein"/>
</dbReference>
<dbReference type="eggNOG" id="COG2378">
    <property type="taxonomic scope" value="Bacteria"/>
</dbReference>
<dbReference type="EMBL" id="ATCF01000022">
    <property type="protein sequence ID" value="EPD98617.1"/>
    <property type="molecule type" value="Genomic_DNA"/>
</dbReference>
<dbReference type="PANTHER" id="PTHR34580:SF1">
    <property type="entry name" value="PROTEIN PAFC"/>
    <property type="match status" value="1"/>
</dbReference>
<feature type="domain" description="WYL" evidence="1">
    <location>
        <begin position="162"/>
        <end position="227"/>
    </location>
</feature>
<dbReference type="AlphaFoldDB" id="S3BX18"/>
<evidence type="ECO:0000259" key="1">
    <source>
        <dbReference type="Pfam" id="PF13280"/>
    </source>
</evidence>
<dbReference type="Pfam" id="PF13280">
    <property type="entry name" value="WYL"/>
    <property type="match status" value="1"/>
</dbReference>
<reference evidence="2 3" key="1">
    <citation type="submission" date="2013-04" db="EMBL/GenBank/DDBJ databases">
        <title>The Genome Sequence of Sutterella wadsworthensis HGA0223.</title>
        <authorList>
            <consortium name="The Broad Institute Genomics Platform"/>
            <person name="Earl A."/>
            <person name="Ward D."/>
            <person name="Feldgarden M."/>
            <person name="Gevers D."/>
            <person name="Schmidt T.M."/>
            <person name="Dover J."/>
            <person name="Dai D."/>
            <person name="Walker B."/>
            <person name="Young S."/>
            <person name="Zeng Q."/>
            <person name="Gargeya S."/>
            <person name="Fitzgerald M."/>
            <person name="Haas B."/>
            <person name="Abouelleil A."/>
            <person name="Allen A.W."/>
            <person name="Alvarado L."/>
            <person name="Arachchi H.M."/>
            <person name="Berlin A.M."/>
            <person name="Chapman S.B."/>
            <person name="Gainer-Dewar J."/>
            <person name="Goldberg J."/>
            <person name="Griggs A."/>
            <person name="Gujja S."/>
            <person name="Hansen M."/>
            <person name="Howarth C."/>
            <person name="Imamovic A."/>
            <person name="Ireland A."/>
            <person name="Larimer J."/>
            <person name="McCowan C."/>
            <person name="Murphy C."/>
            <person name="Pearson M."/>
            <person name="Poon T.W."/>
            <person name="Priest M."/>
            <person name="Roberts A."/>
            <person name="Saif S."/>
            <person name="Shea T."/>
            <person name="Sisk P."/>
            <person name="Sykes S."/>
            <person name="Wortman J."/>
            <person name="Nusbaum C."/>
            <person name="Birren B."/>
        </authorList>
    </citation>
    <scope>NUCLEOTIDE SEQUENCE [LARGE SCALE GENOMIC DNA]</scope>
    <source>
        <strain evidence="2 3">HGA0223</strain>
    </source>
</reference>
<keyword evidence="3" id="KW-1185">Reference proteome</keyword>
<dbReference type="RefSeq" id="WP_016474840.1">
    <property type="nucleotide sequence ID" value="NZ_KE150480.1"/>
</dbReference>
<dbReference type="Proteomes" id="UP000014400">
    <property type="component" value="Unassembled WGS sequence"/>
</dbReference>
<accession>S3BX18</accession>
<evidence type="ECO:0000313" key="2">
    <source>
        <dbReference type="EMBL" id="EPD98617.1"/>
    </source>
</evidence>
<gene>
    <name evidence="2" type="ORF">HMPREF1476_01656</name>
</gene>
<dbReference type="PANTHER" id="PTHR34580">
    <property type="match status" value="1"/>
</dbReference>
<protein>
    <recommendedName>
        <fullName evidence="1">WYL domain-containing protein</fullName>
    </recommendedName>
</protein>
<dbReference type="STRING" id="1203554.HMPREF1476_01656"/>